<dbReference type="Pfam" id="PF07228">
    <property type="entry name" value="SpoIIE"/>
    <property type="match status" value="1"/>
</dbReference>
<protein>
    <submittedName>
        <fullName evidence="2">SpoIIE family protein phosphatase</fullName>
    </submittedName>
</protein>
<feature type="domain" description="PPM-type phosphatase" evidence="1">
    <location>
        <begin position="33"/>
        <end position="206"/>
    </location>
</feature>
<dbReference type="Proteomes" id="UP000676565">
    <property type="component" value="Unassembled WGS sequence"/>
</dbReference>
<dbReference type="SUPFAM" id="SSF81606">
    <property type="entry name" value="PP2C-like"/>
    <property type="match status" value="1"/>
</dbReference>
<sequence>MIQTYTFSAAGGHAANEDAFVLRPDANKEGRVVALADGQGGRAGGARAARLACEIAGQHATWDESLGWVEILTRADVTVAQDHEAGFTTLVGLRVCADRVVGASCGDSAAAVVCGEQAPRVLTSRQFKNPPVGCGAATFVPFEMKLTRPWKLLAITDGVWKYAGWERVWDCAARLSGTELIAELQSAAQLVLTGEFQDDFTVVLLESE</sequence>
<accession>A0ABS5BY20</accession>
<comment type="caution">
    <text evidence="2">The sequence shown here is derived from an EMBL/GenBank/DDBJ whole genome shotgun (WGS) entry which is preliminary data.</text>
</comment>
<evidence type="ECO:0000313" key="3">
    <source>
        <dbReference type="Proteomes" id="UP000676565"/>
    </source>
</evidence>
<evidence type="ECO:0000259" key="1">
    <source>
        <dbReference type="Pfam" id="PF07228"/>
    </source>
</evidence>
<dbReference type="InterPro" id="IPR036457">
    <property type="entry name" value="PPM-type-like_dom_sf"/>
</dbReference>
<proteinExistence type="predicted"/>
<evidence type="ECO:0000313" key="2">
    <source>
        <dbReference type="EMBL" id="MBP3958637.1"/>
    </source>
</evidence>
<organism evidence="2 3">
    <name type="scientific">Gemmata palustris</name>
    <dbReference type="NCBI Taxonomy" id="2822762"/>
    <lineage>
        <taxon>Bacteria</taxon>
        <taxon>Pseudomonadati</taxon>
        <taxon>Planctomycetota</taxon>
        <taxon>Planctomycetia</taxon>
        <taxon>Gemmatales</taxon>
        <taxon>Gemmataceae</taxon>
        <taxon>Gemmata</taxon>
    </lineage>
</organism>
<name>A0ABS5BY20_9BACT</name>
<reference evidence="2 3" key="1">
    <citation type="submission" date="2021-04" db="EMBL/GenBank/DDBJ databases">
        <authorList>
            <person name="Ivanova A."/>
        </authorList>
    </citation>
    <scope>NUCLEOTIDE SEQUENCE [LARGE SCALE GENOMIC DNA]</scope>
    <source>
        <strain evidence="2 3">G18</strain>
    </source>
</reference>
<gene>
    <name evidence="2" type="ORF">J8F10_25605</name>
</gene>
<dbReference type="EMBL" id="JAGKQQ010000001">
    <property type="protein sequence ID" value="MBP3958637.1"/>
    <property type="molecule type" value="Genomic_DNA"/>
</dbReference>
<dbReference type="InterPro" id="IPR001932">
    <property type="entry name" value="PPM-type_phosphatase-like_dom"/>
</dbReference>
<dbReference type="Gene3D" id="3.60.40.10">
    <property type="entry name" value="PPM-type phosphatase domain"/>
    <property type="match status" value="1"/>
</dbReference>
<dbReference type="RefSeq" id="WP_210658807.1">
    <property type="nucleotide sequence ID" value="NZ_JAGKQQ010000001.1"/>
</dbReference>
<keyword evidence="3" id="KW-1185">Reference proteome</keyword>